<sequence>MAMVIAKPDQHCHYTNREIAVAPIRMRNENMFIVSEDKGGGDDVVKLEHVVGSQELSHLETTASQRNNTSADQFGVSAFLVMSTMATSVQPKDSDPVSEVQWGHMNDRGNNEILSTAISSCSRNVNAAGNGSTLDHTCESEHLLNAIRKAPRGIKNVPQKRRSERVCARLQKKNACKSNTKIRESDRDEEWHDTEAKQRAMPACSRNRKLSVSSSRTSKMKSRKTRKNDSDDEWIMTTDKRRRVDAPASMNRKKRTGGLRKMKSLGGSMYTPPQNAKAVIPICLMPGFRKVQTTMGEQFIANNL</sequence>
<dbReference type="EMBL" id="AUSU01006380">
    <property type="protein sequence ID" value="EPS62123.1"/>
    <property type="molecule type" value="Genomic_DNA"/>
</dbReference>
<reference evidence="2 3" key="1">
    <citation type="journal article" date="2013" name="BMC Genomics">
        <title>The miniature genome of a carnivorous plant Genlisea aurea contains a low number of genes and short non-coding sequences.</title>
        <authorList>
            <person name="Leushkin E.V."/>
            <person name="Sutormin R.A."/>
            <person name="Nabieva E.R."/>
            <person name="Penin A.A."/>
            <person name="Kondrashov A.S."/>
            <person name="Logacheva M.D."/>
        </authorList>
    </citation>
    <scope>NUCLEOTIDE SEQUENCE [LARGE SCALE GENOMIC DNA]</scope>
</reference>
<accession>S8DH22</accession>
<evidence type="ECO:0000313" key="3">
    <source>
        <dbReference type="Proteomes" id="UP000015453"/>
    </source>
</evidence>
<organism evidence="2 3">
    <name type="scientific">Genlisea aurea</name>
    <dbReference type="NCBI Taxonomy" id="192259"/>
    <lineage>
        <taxon>Eukaryota</taxon>
        <taxon>Viridiplantae</taxon>
        <taxon>Streptophyta</taxon>
        <taxon>Embryophyta</taxon>
        <taxon>Tracheophyta</taxon>
        <taxon>Spermatophyta</taxon>
        <taxon>Magnoliopsida</taxon>
        <taxon>eudicotyledons</taxon>
        <taxon>Gunneridae</taxon>
        <taxon>Pentapetalae</taxon>
        <taxon>asterids</taxon>
        <taxon>lamiids</taxon>
        <taxon>Lamiales</taxon>
        <taxon>Lentibulariaceae</taxon>
        <taxon>Genlisea</taxon>
    </lineage>
</organism>
<protein>
    <submittedName>
        <fullName evidence="2">Uncharacterized protein</fullName>
    </submittedName>
</protein>
<comment type="caution">
    <text evidence="2">The sequence shown here is derived from an EMBL/GenBank/DDBJ whole genome shotgun (WGS) entry which is preliminary data.</text>
</comment>
<feature type="region of interest" description="Disordered" evidence="1">
    <location>
        <begin position="178"/>
        <end position="230"/>
    </location>
</feature>
<keyword evidence="3" id="KW-1185">Reference proteome</keyword>
<evidence type="ECO:0000256" key="1">
    <source>
        <dbReference type="SAM" id="MobiDB-lite"/>
    </source>
</evidence>
<dbReference type="Proteomes" id="UP000015453">
    <property type="component" value="Unassembled WGS sequence"/>
</dbReference>
<feature type="region of interest" description="Disordered" evidence="1">
    <location>
        <begin position="244"/>
        <end position="270"/>
    </location>
</feature>
<dbReference type="AlphaFoldDB" id="S8DH22"/>
<gene>
    <name evidence="2" type="ORF">M569_12670</name>
</gene>
<feature type="compositionally biased region" description="Basic residues" evidence="1">
    <location>
        <begin position="251"/>
        <end position="263"/>
    </location>
</feature>
<evidence type="ECO:0000313" key="2">
    <source>
        <dbReference type="EMBL" id="EPS62123.1"/>
    </source>
</evidence>
<feature type="compositionally biased region" description="Basic and acidic residues" evidence="1">
    <location>
        <begin position="181"/>
        <end position="198"/>
    </location>
</feature>
<proteinExistence type="predicted"/>
<name>S8DH22_9LAMI</name>